<protein>
    <recommendedName>
        <fullName evidence="2">Sulfotransferase domain-containing protein</fullName>
    </recommendedName>
</protein>
<keyword evidence="4" id="KW-1185">Reference proteome</keyword>
<name>A0ABD0KH57_9CAEN</name>
<dbReference type="InterPro" id="IPR051135">
    <property type="entry name" value="Gal/GlcNAc/GalNAc_ST"/>
</dbReference>
<dbReference type="SUPFAM" id="SSF52540">
    <property type="entry name" value="P-loop containing nucleoside triphosphate hydrolases"/>
    <property type="match status" value="1"/>
</dbReference>
<evidence type="ECO:0000313" key="3">
    <source>
        <dbReference type="EMBL" id="KAK7486291.1"/>
    </source>
</evidence>
<feature type="non-terminal residue" evidence="3">
    <location>
        <position position="1"/>
    </location>
</feature>
<dbReference type="AlphaFoldDB" id="A0ABD0KH57"/>
<reference evidence="3 4" key="1">
    <citation type="journal article" date="2023" name="Sci. Data">
        <title>Genome assembly of the Korean intertidal mud-creeper Batillaria attramentaria.</title>
        <authorList>
            <person name="Patra A.K."/>
            <person name="Ho P.T."/>
            <person name="Jun S."/>
            <person name="Lee S.J."/>
            <person name="Kim Y."/>
            <person name="Won Y.J."/>
        </authorList>
    </citation>
    <scope>NUCLEOTIDE SEQUENCE [LARGE SCALE GENOMIC DNA]</scope>
    <source>
        <strain evidence="3">Wonlab-2016</strain>
    </source>
</reference>
<feature type="domain" description="Sulfotransferase" evidence="2">
    <location>
        <begin position="86"/>
        <end position="377"/>
    </location>
</feature>
<proteinExistence type="predicted"/>
<sequence length="409" mass="46872">RQTPLAVRVSVAKQSEYEKTDVGPPTMRPLRLVKRSLTVVLAVCALYICFVAFKGLFVQPSNVEITEPYRLEPTASATEDKPEWRKILLVAYGRSGSSLTSAIIDRHPDVFSIFEPLFTLEQRHPGRIKGPRQTLIQTKRMQDSYDNECIAILEIFLNCSFESMNVEDIGNFQLRNSPGSRLLWECSLSTLQKTPRAALDCFLKARQACLRHPVKLVKSVRFRGQAVAQMMARNRDLKVLYLVRDPRGTISSQNIAFWKLVTDETLNYTRKFCQMFREDLAAIQPLFDRYPDRIKLVRYETLAEKPLLVSEELYGFLGLSFTSDVREFVFNSTSAGHKSTYNFATDRANSTSAAYAWRRRIHFPVVQATDQFCADVYRKLGYLPLRSEAELTDFRYKVKTDATFHGVAI</sequence>
<dbReference type="InterPro" id="IPR000863">
    <property type="entry name" value="Sulfotransferase_dom"/>
</dbReference>
<keyword evidence="1" id="KW-1133">Transmembrane helix</keyword>
<keyword evidence="1" id="KW-0472">Membrane</keyword>
<evidence type="ECO:0000259" key="2">
    <source>
        <dbReference type="Pfam" id="PF00685"/>
    </source>
</evidence>
<dbReference type="Pfam" id="PF00685">
    <property type="entry name" value="Sulfotransfer_1"/>
    <property type="match status" value="1"/>
</dbReference>
<dbReference type="PANTHER" id="PTHR10704:SF44">
    <property type="entry name" value="LD35051P-RELATED"/>
    <property type="match status" value="1"/>
</dbReference>
<dbReference type="Proteomes" id="UP001519460">
    <property type="component" value="Unassembled WGS sequence"/>
</dbReference>
<evidence type="ECO:0000313" key="4">
    <source>
        <dbReference type="Proteomes" id="UP001519460"/>
    </source>
</evidence>
<dbReference type="PANTHER" id="PTHR10704">
    <property type="entry name" value="CARBOHYDRATE SULFOTRANSFERASE"/>
    <property type="match status" value="1"/>
</dbReference>
<organism evidence="3 4">
    <name type="scientific">Batillaria attramentaria</name>
    <dbReference type="NCBI Taxonomy" id="370345"/>
    <lineage>
        <taxon>Eukaryota</taxon>
        <taxon>Metazoa</taxon>
        <taxon>Spiralia</taxon>
        <taxon>Lophotrochozoa</taxon>
        <taxon>Mollusca</taxon>
        <taxon>Gastropoda</taxon>
        <taxon>Caenogastropoda</taxon>
        <taxon>Sorbeoconcha</taxon>
        <taxon>Cerithioidea</taxon>
        <taxon>Batillariidae</taxon>
        <taxon>Batillaria</taxon>
    </lineage>
</organism>
<dbReference type="EMBL" id="JACVVK020000181">
    <property type="protein sequence ID" value="KAK7486291.1"/>
    <property type="molecule type" value="Genomic_DNA"/>
</dbReference>
<comment type="caution">
    <text evidence="3">The sequence shown here is derived from an EMBL/GenBank/DDBJ whole genome shotgun (WGS) entry which is preliminary data.</text>
</comment>
<dbReference type="InterPro" id="IPR027417">
    <property type="entry name" value="P-loop_NTPase"/>
</dbReference>
<feature type="transmembrane region" description="Helical" evidence="1">
    <location>
        <begin position="37"/>
        <end position="57"/>
    </location>
</feature>
<evidence type="ECO:0000256" key="1">
    <source>
        <dbReference type="SAM" id="Phobius"/>
    </source>
</evidence>
<keyword evidence="1" id="KW-0812">Transmembrane</keyword>
<gene>
    <name evidence="3" type="ORF">BaRGS_00022461</name>
</gene>
<dbReference type="Gene3D" id="3.40.50.300">
    <property type="entry name" value="P-loop containing nucleotide triphosphate hydrolases"/>
    <property type="match status" value="1"/>
</dbReference>
<accession>A0ABD0KH57</accession>